<keyword evidence="2" id="KW-1185">Reference proteome</keyword>
<dbReference type="Proteomes" id="UP000785679">
    <property type="component" value="Unassembled WGS sequence"/>
</dbReference>
<dbReference type="EMBL" id="RRYP01032233">
    <property type="protein sequence ID" value="TNV70837.1"/>
    <property type="molecule type" value="Genomic_DNA"/>
</dbReference>
<proteinExistence type="predicted"/>
<protein>
    <submittedName>
        <fullName evidence="1">Uncharacterized protein</fullName>
    </submittedName>
</protein>
<gene>
    <name evidence="1" type="ORF">FGO68_gene5877</name>
</gene>
<accession>A0A8J8N9H2</accession>
<comment type="caution">
    <text evidence="1">The sequence shown here is derived from an EMBL/GenBank/DDBJ whole genome shotgun (WGS) entry which is preliminary data.</text>
</comment>
<reference evidence="1" key="1">
    <citation type="submission" date="2019-06" db="EMBL/GenBank/DDBJ databases">
        <authorList>
            <person name="Zheng W."/>
        </authorList>
    </citation>
    <scope>NUCLEOTIDE SEQUENCE</scope>
    <source>
        <strain evidence="1">QDHG01</strain>
    </source>
</reference>
<name>A0A8J8N9H2_HALGN</name>
<sequence>MRKETIEDSPVKSSLKCFPDLAKSETSLQTSFMTSKNPPVPSMVTEVHKNEELCFIRIKENQLNPPQNVDLVSFPSCRRSLEHHIRYVNHQVENRMSPHICEPDVIDVTSGHGRLTSQNHDGKPVMQCHISSSAHRHSGEKARTKIMLIIKNY</sequence>
<dbReference type="AlphaFoldDB" id="A0A8J8N9H2"/>
<evidence type="ECO:0000313" key="1">
    <source>
        <dbReference type="EMBL" id="TNV70837.1"/>
    </source>
</evidence>
<evidence type="ECO:0000313" key="2">
    <source>
        <dbReference type="Proteomes" id="UP000785679"/>
    </source>
</evidence>
<organism evidence="1 2">
    <name type="scientific">Halteria grandinella</name>
    <dbReference type="NCBI Taxonomy" id="5974"/>
    <lineage>
        <taxon>Eukaryota</taxon>
        <taxon>Sar</taxon>
        <taxon>Alveolata</taxon>
        <taxon>Ciliophora</taxon>
        <taxon>Intramacronucleata</taxon>
        <taxon>Spirotrichea</taxon>
        <taxon>Stichotrichia</taxon>
        <taxon>Sporadotrichida</taxon>
        <taxon>Halteriidae</taxon>
        <taxon>Halteria</taxon>
    </lineage>
</organism>